<name>A0A1Y6FHS1_9SPHN</name>
<accession>A0A1Y6FHS1</accession>
<evidence type="ECO:0000313" key="3">
    <source>
        <dbReference type="Proteomes" id="UP000194420"/>
    </source>
</evidence>
<proteinExistence type="predicted"/>
<keyword evidence="3" id="KW-1185">Reference proteome</keyword>
<organism evidence="2 3">
    <name type="scientific">Altererythrobacter xiamenensis</name>
    <dbReference type="NCBI Taxonomy" id="1316679"/>
    <lineage>
        <taxon>Bacteria</taxon>
        <taxon>Pseudomonadati</taxon>
        <taxon>Pseudomonadota</taxon>
        <taxon>Alphaproteobacteria</taxon>
        <taxon>Sphingomonadales</taxon>
        <taxon>Erythrobacteraceae</taxon>
        <taxon>Altererythrobacter</taxon>
    </lineage>
</organism>
<feature type="chain" id="PRO_5012306075" description="S-adenosyl-L-homocysteine hydrolase" evidence="1">
    <location>
        <begin position="27"/>
        <end position="161"/>
    </location>
</feature>
<dbReference type="RefSeq" id="WP_086438365.1">
    <property type="nucleotide sequence ID" value="NZ_FXWG01000003.1"/>
</dbReference>
<protein>
    <recommendedName>
        <fullName evidence="4">S-adenosyl-L-homocysteine hydrolase</fullName>
    </recommendedName>
</protein>
<dbReference type="AlphaFoldDB" id="A0A1Y6FHS1"/>
<feature type="signal peptide" evidence="1">
    <location>
        <begin position="1"/>
        <end position="26"/>
    </location>
</feature>
<keyword evidence="1" id="KW-0732">Signal</keyword>
<dbReference type="EMBL" id="FXWG01000003">
    <property type="protein sequence ID" value="SMQ74259.1"/>
    <property type="molecule type" value="Genomic_DNA"/>
</dbReference>
<evidence type="ECO:0000313" key="2">
    <source>
        <dbReference type="EMBL" id="SMQ74259.1"/>
    </source>
</evidence>
<reference evidence="3" key="1">
    <citation type="submission" date="2017-04" db="EMBL/GenBank/DDBJ databases">
        <authorList>
            <person name="Varghese N."/>
            <person name="Submissions S."/>
        </authorList>
    </citation>
    <scope>NUCLEOTIDE SEQUENCE [LARGE SCALE GENOMIC DNA]</scope>
</reference>
<dbReference type="Proteomes" id="UP000194420">
    <property type="component" value="Unassembled WGS sequence"/>
</dbReference>
<dbReference type="OrthoDB" id="7473015at2"/>
<gene>
    <name evidence="2" type="ORF">SAMN06297468_2492</name>
</gene>
<evidence type="ECO:0008006" key="4">
    <source>
        <dbReference type="Google" id="ProtNLM"/>
    </source>
</evidence>
<sequence length="161" mass="17678">MRTIARAAFVAATLGIAALTPGVASADGDIASAEKLRKLDIMLMVSSLRCRFGEDNFQPEYREFSAKHLHKLNAASREMHADLSRRHGTKGAKRQLDKISVGMANRYGLGHPWLGCGELKQVTRDLVQKHQSHELVAAADELLADSPRANSVMLARYVAKK</sequence>
<evidence type="ECO:0000256" key="1">
    <source>
        <dbReference type="SAM" id="SignalP"/>
    </source>
</evidence>